<keyword evidence="2" id="KW-0472">Membrane</keyword>
<keyword evidence="4" id="KW-1185">Reference proteome</keyword>
<gene>
    <name evidence="3" type="ORF">FHETE_5684</name>
</gene>
<keyword evidence="2" id="KW-0812">Transmembrane</keyword>
<feature type="region of interest" description="Disordered" evidence="1">
    <location>
        <begin position="140"/>
        <end position="159"/>
    </location>
</feature>
<organism evidence="3 4">
    <name type="scientific">Fusarium heterosporum</name>
    <dbReference type="NCBI Taxonomy" id="42747"/>
    <lineage>
        <taxon>Eukaryota</taxon>
        <taxon>Fungi</taxon>
        <taxon>Dikarya</taxon>
        <taxon>Ascomycota</taxon>
        <taxon>Pezizomycotina</taxon>
        <taxon>Sordariomycetes</taxon>
        <taxon>Hypocreomycetidae</taxon>
        <taxon>Hypocreales</taxon>
        <taxon>Nectriaceae</taxon>
        <taxon>Fusarium</taxon>
        <taxon>Fusarium heterosporum species complex</taxon>
    </lineage>
</organism>
<dbReference type="AlphaFoldDB" id="A0A8H5TDD6"/>
<comment type="caution">
    <text evidence="3">The sequence shown here is derived from an EMBL/GenBank/DDBJ whole genome shotgun (WGS) entry which is preliminary data.</text>
</comment>
<evidence type="ECO:0000313" key="3">
    <source>
        <dbReference type="EMBL" id="KAF5667626.1"/>
    </source>
</evidence>
<feature type="transmembrane region" description="Helical" evidence="2">
    <location>
        <begin position="57"/>
        <end position="80"/>
    </location>
</feature>
<evidence type="ECO:0000313" key="4">
    <source>
        <dbReference type="Proteomes" id="UP000567885"/>
    </source>
</evidence>
<feature type="compositionally biased region" description="Acidic residues" evidence="1">
    <location>
        <begin position="140"/>
        <end position="153"/>
    </location>
</feature>
<reference evidence="3 4" key="1">
    <citation type="submission" date="2020-05" db="EMBL/GenBank/DDBJ databases">
        <title>Identification and distribution of gene clusters putatively required for synthesis of sphingolipid metabolism inhibitors in phylogenetically diverse species of the filamentous fungus Fusarium.</title>
        <authorList>
            <person name="Kim H.-S."/>
            <person name="Busman M."/>
            <person name="Brown D.W."/>
            <person name="Divon H."/>
            <person name="Uhlig S."/>
            <person name="Proctor R.H."/>
        </authorList>
    </citation>
    <scope>NUCLEOTIDE SEQUENCE [LARGE SCALE GENOMIC DNA]</scope>
    <source>
        <strain evidence="3 4">NRRL 20693</strain>
    </source>
</reference>
<proteinExistence type="predicted"/>
<keyword evidence="2" id="KW-1133">Transmembrane helix</keyword>
<evidence type="ECO:0000256" key="1">
    <source>
        <dbReference type="SAM" id="MobiDB-lite"/>
    </source>
</evidence>
<dbReference type="EMBL" id="JAAGWQ010000100">
    <property type="protein sequence ID" value="KAF5667626.1"/>
    <property type="molecule type" value="Genomic_DNA"/>
</dbReference>
<sequence>MWDYWDQSTNHHILNARVLRMATRLHHIQTKILHLPHRFSSISSGPPPRQVEEFGDFVAHSGAVFFLSVGMGALAIWLSVGNEARARHTEGLRFWLEFVTLVYVTFAILRFLKGHYVYDRTDWGTWEVREKVKAKAEAEAELEVDGNKEEENEQQISQV</sequence>
<name>A0A8H5TDD6_FUSHE</name>
<feature type="transmembrane region" description="Helical" evidence="2">
    <location>
        <begin position="92"/>
        <end position="112"/>
    </location>
</feature>
<dbReference type="Proteomes" id="UP000567885">
    <property type="component" value="Unassembled WGS sequence"/>
</dbReference>
<protein>
    <submittedName>
        <fullName evidence="3">Uncharacterized protein</fullName>
    </submittedName>
</protein>
<evidence type="ECO:0000256" key="2">
    <source>
        <dbReference type="SAM" id="Phobius"/>
    </source>
</evidence>
<accession>A0A8H5TDD6</accession>